<organism evidence="2 3">
    <name type="scientific">Batrachochytrium salamandrivorans</name>
    <dbReference type="NCBI Taxonomy" id="1357716"/>
    <lineage>
        <taxon>Eukaryota</taxon>
        <taxon>Fungi</taxon>
        <taxon>Fungi incertae sedis</taxon>
        <taxon>Chytridiomycota</taxon>
        <taxon>Chytridiomycota incertae sedis</taxon>
        <taxon>Chytridiomycetes</taxon>
        <taxon>Rhizophydiales</taxon>
        <taxon>Rhizophydiales incertae sedis</taxon>
        <taxon>Batrachochytrium</taxon>
    </lineage>
</organism>
<reference evidence="2 3" key="1">
    <citation type="submission" date="2021-02" db="EMBL/GenBank/DDBJ databases">
        <title>Variation within the Batrachochytrium salamandrivorans European outbreak.</title>
        <authorList>
            <person name="Kelly M."/>
            <person name="Pasmans F."/>
            <person name="Shea T.P."/>
            <person name="Munoz J.F."/>
            <person name="Carranza S."/>
            <person name="Cuomo C.A."/>
            <person name="Martel A."/>
        </authorList>
    </citation>
    <scope>NUCLEOTIDE SEQUENCE [LARGE SCALE GENOMIC DNA]</scope>
    <source>
        <strain evidence="2 3">AMFP18/2</strain>
    </source>
</reference>
<evidence type="ECO:0000313" key="2">
    <source>
        <dbReference type="EMBL" id="KAH6596995.1"/>
    </source>
</evidence>
<feature type="chain" id="PRO_5046857084" evidence="1">
    <location>
        <begin position="19"/>
        <end position="175"/>
    </location>
</feature>
<name>A0ABQ8FF83_9FUNG</name>
<protein>
    <submittedName>
        <fullName evidence="2">Uncharacterized protein</fullName>
    </submittedName>
</protein>
<keyword evidence="3" id="KW-1185">Reference proteome</keyword>
<gene>
    <name evidence="2" type="ORF">BASA50_004753</name>
</gene>
<feature type="signal peptide" evidence="1">
    <location>
        <begin position="1"/>
        <end position="18"/>
    </location>
</feature>
<evidence type="ECO:0000256" key="1">
    <source>
        <dbReference type="SAM" id="SignalP"/>
    </source>
</evidence>
<dbReference type="EMBL" id="JAFCIX010000172">
    <property type="protein sequence ID" value="KAH6596995.1"/>
    <property type="molecule type" value="Genomic_DNA"/>
</dbReference>
<dbReference type="Proteomes" id="UP001648503">
    <property type="component" value="Unassembled WGS sequence"/>
</dbReference>
<comment type="caution">
    <text evidence="2">The sequence shown here is derived from an EMBL/GenBank/DDBJ whole genome shotgun (WGS) entry which is preliminary data.</text>
</comment>
<proteinExistence type="predicted"/>
<sequence>MQFFRLFSFVVVASYAAALPQPAELSDKYSNSVDITLASGLEARSYQPVLDSHKDSATLMSLERRDNSGGSDLPPLLIRDDIQNIVNRRMGKNEQNTIFRAIRSALGDEEYYKMSRDFINTCVALTAGSARKEAEVSRILLTIIERTDNDVFEDAGKIGELFKEAFDNRIEFFNS</sequence>
<evidence type="ECO:0000313" key="3">
    <source>
        <dbReference type="Proteomes" id="UP001648503"/>
    </source>
</evidence>
<accession>A0ABQ8FF83</accession>
<keyword evidence="1" id="KW-0732">Signal</keyword>